<dbReference type="Gene3D" id="3.40.50.300">
    <property type="entry name" value="P-loop containing nucleotide triphosphate hydrolases"/>
    <property type="match status" value="2"/>
</dbReference>
<keyword evidence="5 11" id="KW-0378">Hydrolase</keyword>
<dbReference type="InterPro" id="IPR040498">
    <property type="entry name" value="PriA_CRR"/>
</dbReference>
<comment type="catalytic activity">
    <reaction evidence="11">
        <text>Couples ATP hydrolysis with the unwinding of duplex DNA by translocating in the 3'-5' direction.</text>
        <dbReference type="EC" id="5.6.2.4"/>
    </reaction>
</comment>
<dbReference type="PANTHER" id="PTHR30580">
    <property type="entry name" value="PRIMOSOMAL PROTEIN N"/>
    <property type="match status" value="1"/>
</dbReference>
<sequence length="724" mass="78597">MANPGEVVEIMLPVALERTYSYRVPFGNVLMPGDVVRVTLGPRETVGVVWDGDGVLPASSNRLKYVEERLAVPPLREDMRRFIEWVSNWTLTPRGMVMRMALRAPELPPEKPRLGYRLGGSEPERLTPARRRVLGHLADGFVHEKKALIEATGVSPGVIDGLVDAGAVTPVALPPEPAARMPDLDFAAASLSEAQARAAADLTQKVAARRFAATLLEGVTGSGKTEVYFEAVAEAVRQGGQALIMLPEIALTNQFLDRFAARFGVRPAEWHSGVAANKRARLWHGIAKGEVAVVAGARSALFLPFADLRLVVVDEEHDSAYKQEDGPRYHARDMAVVRARLVDAAVVLASATPSIESRVNADRGRYDHLILPERFGGRSLPAIAAIDMRSGGPERGRFIAPRLAEAVRETIAAGDQALLFLNRRGYAPLTLCRKCGHRFQCPHCTAWLVEHRFRKSLVCHHCGHTAPVPRQCPSCEAEDTLTPCGPGVERIAEEVAGLFPQAHTVILSSDLFASTEKLKQELETVARGDANLVIGTQLVAKGHNFPHLTLVGVIDADLGLGTGDPRAAERTFQLLGQVTGRAGRGDKPGRALLQSYDPGHPVMQALISGDKESFYAREIAIRAQAGLPPYGRMASLTILDEDRAKAETFARLLAKAAPFDAALRVLGPAEAPIAVIRGRHRMRLILQAPRDFALQDYIRAWLAAAPKPTGQLALEIDIDPMNFA</sequence>
<keyword evidence="6 11" id="KW-0347">Helicase</keyword>
<gene>
    <name evidence="11" type="primary">priA</name>
    <name evidence="13" type="ORF">J3R73_006237</name>
</gene>
<dbReference type="InterPro" id="IPR011545">
    <property type="entry name" value="DEAD/DEAH_box_helicase_dom"/>
</dbReference>
<keyword evidence="8 11" id="KW-0067">ATP-binding</keyword>
<feature type="binding site" evidence="11">
    <location>
        <position position="472"/>
    </location>
    <ligand>
        <name>Zn(2+)</name>
        <dbReference type="ChEBI" id="CHEBI:29105"/>
        <label>1</label>
    </ligand>
</feature>
<dbReference type="InterPro" id="IPR014001">
    <property type="entry name" value="Helicase_ATP-bd"/>
</dbReference>
<feature type="binding site" evidence="11">
    <location>
        <position position="462"/>
    </location>
    <ligand>
        <name>Zn(2+)</name>
        <dbReference type="ChEBI" id="CHEBI:29105"/>
        <label>2</label>
    </ligand>
</feature>
<dbReference type="InterPro" id="IPR005259">
    <property type="entry name" value="PriA"/>
</dbReference>
<dbReference type="GO" id="GO:0016787">
    <property type="term" value="F:hydrolase activity"/>
    <property type="evidence" value="ECO:0007669"/>
    <property type="project" value="UniProtKB-KW"/>
</dbReference>
<dbReference type="PROSITE" id="PS51192">
    <property type="entry name" value="HELICASE_ATP_BIND_1"/>
    <property type="match status" value="1"/>
</dbReference>
<organism evidence="13 14">
    <name type="scientific">Labrys monachus</name>
    <dbReference type="NCBI Taxonomy" id="217067"/>
    <lineage>
        <taxon>Bacteria</taxon>
        <taxon>Pseudomonadati</taxon>
        <taxon>Pseudomonadota</taxon>
        <taxon>Alphaproteobacteria</taxon>
        <taxon>Hyphomicrobiales</taxon>
        <taxon>Xanthobacteraceae</taxon>
        <taxon>Labrys</taxon>
    </lineage>
</organism>
<feature type="binding site" evidence="11">
    <location>
        <position position="475"/>
    </location>
    <ligand>
        <name>Zn(2+)</name>
        <dbReference type="ChEBI" id="CHEBI:29105"/>
        <label>1</label>
    </ligand>
</feature>
<feature type="binding site" evidence="11">
    <location>
        <position position="432"/>
    </location>
    <ligand>
        <name>Zn(2+)</name>
        <dbReference type="ChEBI" id="CHEBI:29105"/>
        <label>1</label>
    </ligand>
</feature>
<dbReference type="CDD" id="cd17929">
    <property type="entry name" value="DEXHc_priA"/>
    <property type="match status" value="1"/>
</dbReference>
<dbReference type="InterPro" id="IPR042115">
    <property type="entry name" value="PriA_3primeBD_sf"/>
</dbReference>
<dbReference type="NCBIfam" id="TIGR00595">
    <property type="entry name" value="priA"/>
    <property type="match status" value="1"/>
</dbReference>
<keyword evidence="9 11" id="KW-0238">DNA-binding</keyword>
<keyword evidence="2 11" id="KW-0235">DNA replication</keyword>
<dbReference type="InterPro" id="IPR041222">
    <property type="entry name" value="PriA_3primeBD"/>
</dbReference>
<evidence type="ECO:0000256" key="8">
    <source>
        <dbReference type="ARBA" id="ARBA00022840"/>
    </source>
</evidence>
<evidence type="ECO:0000256" key="10">
    <source>
        <dbReference type="ARBA" id="ARBA00023235"/>
    </source>
</evidence>
<dbReference type="Proteomes" id="UP001237448">
    <property type="component" value="Unassembled WGS sequence"/>
</dbReference>
<keyword evidence="4 11" id="KW-0547">Nucleotide-binding</keyword>
<protein>
    <recommendedName>
        <fullName evidence="11">Replication restart protein PriA</fullName>
    </recommendedName>
    <alternativeName>
        <fullName evidence="11">ATP-dependent DNA helicase PriA</fullName>
        <ecNumber evidence="11">5.6.2.4</ecNumber>
    </alternativeName>
    <alternativeName>
        <fullName evidence="11">DNA 3'-5' helicase PriA</fullName>
    </alternativeName>
</protein>
<dbReference type="Pfam" id="PF17764">
    <property type="entry name" value="PriA_3primeBD"/>
    <property type="match status" value="1"/>
</dbReference>
<accession>A0ABU0FPA2</accession>
<comment type="caution">
    <text evidence="13">The sequence shown here is derived from an EMBL/GenBank/DDBJ whole genome shotgun (WGS) entry which is preliminary data.</text>
</comment>
<comment type="cofactor">
    <cofactor evidence="11">
        <name>Zn(2+)</name>
        <dbReference type="ChEBI" id="CHEBI:29105"/>
    </cofactor>
    <text evidence="11">Binds 2 zinc ions per subunit.</text>
</comment>
<dbReference type="SMART" id="SM00487">
    <property type="entry name" value="DEXDc"/>
    <property type="match status" value="1"/>
</dbReference>
<dbReference type="Pfam" id="PF18319">
    <property type="entry name" value="Zn_ribbon_PriA"/>
    <property type="match status" value="1"/>
</dbReference>
<dbReference type="NCBIfam" id="NF004070">
    <property type="entry name" value="PRK05580.2-2"/>
    <property type="match status" value="1"/>
</dbReference>
<dbReference type="SUPFAM" id="SSF52540">
    <property type="entry name" value="P-loop containing nucleoside triphosphate hydrolases"/>
    <property type="match status" value="2"/>
</dbReference>
<name>A0ABU0FPA2_9HYPH</name>
<evidence type="ECO:0000256" key="5">
    <source>
        <dbReference type="ARBA" id="ARBA00022801"/>
    </source>
</evidence>
<evidence type="ECO:0000256" key="6">
    <source>
        <dbReference type="ARBA" id="ARBA00022806"/>
    </source>
</evidence>
<evidence type="ECO:0000256" key="11">
    <source>
        <dbReference type="HAMAP-Rule" id="MF_00983"/>
    </source>
</evidence>
<dbReference type="Pfam" id="PF18074">
    <property type="entry name" value="PriA_C"/>
    <property type="match status" value="1"/>
</dbReference>
<dbReference type="EC" id="5.6.2.4" evidence="11"/>
<evidence type="ECO:0000256" key="1">
    <source>
        <dbReference type="ARBA" id="ARBA00022515"/>
    </source>
</evidence>
<dbReference type="SMART" id="SM00490">
    <property type="entry name" value="HELICc"/>
    <property type="match status" value="1"/>
</dbReference>
<keyword evidence="3 11" id="KW-0479">Metal-binding</keyword>
<feature type="domain" description="Helicase ATP-binding" evidence="12">
    <location>
        <begin position="205"/>
        <end position="371"/>
    </location>
</feature>
<dbReference type="InterPro" id="IPR041236">
    <property type="entry name" value="PriA_C"/>
</dbReference>
<keyword evidence="10 11" id="KW-0413">Isomerase</keyword>
<dbReference type="Pfam" id="PF00270">
    <property type="entry name" value="DEAD"/>
    <property type="match status" value="1"/>
</dbReference>
<reference evidence="13 14" key="1">
    <citation type="submission" date="2023-07" db="EMBL/GenBank/DDBJ databases">
        <title>Genomic Encyclopedia of Type Strains, Phase IV (KMG-IV): sequencing the most valuable type-strain genomes for metagenomic binning, comparative biology and taxonomic classification.</title>
        <authorList>
            <person name="Goeker M."/>
        </authorList>
    </citation>
    <scope>NUCLEOTIDE SEQUENCE [LARGE SCALE GENOMIC DNA]</scope>
    <source>
        <strain evidence="13 14">DSM 5896</strain>
    </source>
</reference>
<proteinExistence type="inferred from homology"/>
<evidence type="ECO:0000313" key="14">
    <source>
        <dbReference type="Proteomes" id="UP001237448"/>
    </source>
</evidence>
<comment type="catalytic activity">
    <reaction evidence="11">
        <text>ATP + H2O = ADP + phosphate + H(+)</text>
        <dbReference type="Rhea" id="RHEA:13065"/>
        <dbReference type="ChEBI" id="CHEBI:15377"/>
        <dbReference type="ChEBI" id="CHEBI:15378"/>
        <dbReference type="ChEBI" id="CHEBI:30616"/>
        <dbReference type="ChEBI" id="CHEBI:43474"/>
        <dbReference type="ChEBI" id="CHEBI:456216"/>
        <dbReference type="EC" id="5.6.2.4"/>
    </reaction>
</comment>
<dbReference type="RefSeq" id="WP_307436728.1">
    <property type="nucleotide sequence ID" value="NZ_JAUSVK010000001.1"/>
</dbReference>
<feature type="binding site" evidence="11">
    <location>
        <position position="435"/>
    </location>
    <ligand>
        <name>Zn(2+)</name>
        <dbReference type="ChEBI" id="CHEBI:29105"/>
        <label>1</label>
    </ligand>
</feature>
<dbReference type="InterPro" id="IPR027417">
    <property type="entry name" value="P-loop_NTPase"/>
</dbReference>
<dbReference type="Gene3D" id="3.40.1440.60">
    <property type="entry name" value="PriA, 3(prime) DNA-binding domain"/>
    <property type="match status" value="1"/>
</dbReference>
<evidence type="ECO:0000256" key="2">
    <source>
        <dbReference type="ARBA" id="ARBA00022705"/>
    </source>
</evidence>
<evidence type="ECO:0000259" key="12">
    <source>
        <dbReference type="PROSITE" id="PS51192"/>
    </source>
</evidence>
<evidence type="ECO:0000256" key="7">
    <source>
        <dbReference type="ARBA" id="ARBA00022833"/>
    </source>
</evidence>
<dbReference type="EMBL" id="JAUSVK010000001">
    <property type="protein sequence ID" value="MDQ0396445.1"/>
    <property type="molecule type" value="Genomic_DNA"/>
</dbReference>
<feature type="binding site" evidence="11">
    <location>
        <position position="459"/>
    </location>
    <ligand>
        <name>Zn(2+)</name>
        <dbReference type="ChEBI" id="CHEBI:29105"/>
        <label>2</label>
    </ligand>
</feature>
<feature type="binding site" evidence="11">
    <location>
        <position position="441"/>
    </location>
    <ligand>
        <name>Zn(2+)</name>
        <dbReference type="ChEBI" id="CHEBI:29105"/>
        <label>2</label>
    </ligand>
</feature>
<comment type="similarity">
    <text evidence="11">Belongs to the helicase family. PriA subfamily.</text>
</comment>
<keyword evidence="1 11" id="KW-0639">Primosome</keyword>
<evidence type="ECO:0000256" key="4">
    <source>
        <dbReference type="ARBA" id="ARBA00022741"/>
    </source>
</evidence>
<dbReference type="HAMAP" id="MF_00983">
    <property type="entry name" value="PriA"/>
    <property type="match status" value="1"/>
</dbReference>
<keyword evidence="14" id="KW-1185">Reference proteome</keyword>
<dbReference type="PANTHER" id="PTHR30580:SF0">
    <property type="entry name" value="PRIMOSOMAL PROTEIN N"/>
    <property type="match status" value="1"/>
</dbReference>
<dbReference type="InterPro" id="IPR001650">
    <property type="entry name" value="Helicase_C-like"/>
</dbReference>
<evidence type="ECO:0000313" key="13">
    <source>
        <dbReference type="EMBL" id="MDQ0396445.1"/>
    </source>
</evidence>
<comment type="function">
    <text evidence="11">Initiates the restart of stalled replication forks, which reloads the replicative helicase on sites other than the origin of replication. Recognizes and binds to abandoned replication forks and remodels them to uncover a helicase loading site. Promotes assembly of the primosome at these replication forks.</text>
</comment>
<evidence type="ECO:0000256" key="9">
    <source>
        <dbReference type="ARBA" id="ARBA00023125"/>
    </source>
</evidence>
<keyword evidence="7 11" id="KW-0862">Zinc</keyword>
<evidence type="ECO:0000256" key="3">
    <source>
        <dbReference type="ARBA" id="ARBA00022723"/>
    </source>
</evidence>
<comment type="subunit">
    <text evidence="11">Component of the replication restart primosome.</text>
</comment>
<feature type="binding site" evidence="11">
    <location>
        <position position="444"/>
    </location>
    <ligand>
        <name>Zn(2+)</name>
        <dbReference type="ChEBI" id="CHEBI:29105"/>
        <label>2</label>
    </ligand>
</feature>